<dbReference type="Pfam" id="PF07942">
    <property type="entry name" value="CARME"/>
    <property type="match status" value="1"/>
</dbReference>
<evidence type="ECO:0000256" key="3">
    <source>
        <dbReference type="ARBA" id="ARBA00022603"/>
    </source>
</evidence>
<evidence type="ECO:0000256" key="5">
    <source>
        <dbReference type="ARBA" id="ARBA00022691"/>
    </source>
</evidence>
<dbReference type="SMART" id="SM01296">
    <property type="entry name" value="N2227"/>
    <property type="match status" value="1"/>
</dbReference>
<evidence type="ECO:0000313" key="6">
    <source>
        <dbReference type="EMBL" id="KAL3640471.1"/>
    </source>
</evidence>
<keyword evidence="3" id="KW-0489">Methyltransferase</keyword>
<dbReference type="GO" id="GO:0030735">
    <property type="term" value="F:carnosine N-methyltransferase activity"/>
    <property type="evidence" value="ECO:0007669"/>
    <property type="project" value="UniProtKB-EC"/>
</dbReference>
<gene>
    <name evidence="6" type="ORF">CASFOL_015439</name>
</gene>
<proteinExistence type="inferred from homology"/>
<evidence type="ECO:0000313" key="7">
    <source>
        <dbReference type="Proteomes" id="UP001632038"/>
    </source>
</evidence>
<dbReference type="SUPFAM" id="SSF53335">
    <property type="entry name" value="S-adenosyl-L-methionine-dependent methyltransferases"/>
    <property type="match status" value="1"/>
</dbReference>
<dbReference type="GO" id="GO:0032259">
    <property type="term" value="P:methylation"/>
    <property type="evidence" value="ECO:0007669"/>
    <property type="project" value="UniProtKB-KW"/>
</dbReference>
<protein>
    <recommendedName>
        <fullName evidence="2">carnosine N-methyltransferase</fullName>
        <ecNumber evidence="2">2.1.1.22</ecNumber>
    </recommendedName>
</protein>
<dbReference type="PANTHER" id="PTHR12303">
    <property type="entry name" value="CARNOSINE N-METHYLTRANSFERASE"/>
    <property type="match status" value="1"/>
</dbReference>
<comment type="caution">
    <text evidence="6">The sequence shown here is derived from an EMBL/GenBank/DDBJ whole genome shotgun (WGS) entry which is preliminary data.</text>
</comment>
<dbReference type="PANTHER" id="PTHR12303:SF6">
    <property type="entry name" value="CARNOSINE N-METHYLTRANSFERASE"/>
    <property type="match status" value="1"/>
</dbReference>
<dbReference type="Proteomes" id="UP001632038">
    <property type="component" value="Unassembled WGS sequence"/>
</dbReference>
<keyword evidence="4" id="KW-0808">Transferase</keyword>
<dbReference type="AlphaFoldDB" id="A0ABD3DFR6"/>
<keyword evidence="5" id="KW-0949">S-adenosyl-L-methionine</keyword>
<evidence type="ECO:0000256" key="1">
    <source>
        <dbReference type="ARBA" id="ARBA00010086"/>
    </source>
</evidence>
<evidence type="ECO:0000256" key="2">
    <source>
        <dbReference type="ARBA" id="ARBA00012003"/>
    </source>
</evidence>
<dbReference type="InterPro" id="IPR029063">
    <property type="entry name" value="SAM-dependent_MTases_sf"/>
</dbReference>
<reference evidence="7" key="1">
    <citation type="journal article" date="2024" name="IScience">
        <title>Strigolactones Initiate the Formation of Haustorium-like Structures in Castilleja.</title>
        <authorList>
            <person name="Buerger M."/>
            <person name="Peterson D."/>
            <person name="Chory J."/>
        </authorList>
    </citation>
    <scope>NUCLEOTIDE SEQUENCE [LARGE SCALE GENOMIC DNA]</scope>
</reference>
<comment type="similarity">
    <text evidence="1">Belongs to the carnosine N-methyltransferase family.</text>
</comment>
<keyword evidence="7" id="KW-1185">Reference proteome</keyword>
<name>A0ABD3DFR6_9LAMI</name>
<organism evidence="6 7">
    <name type="scientific">Castilleja foliolosa</name>
    <dbReference type="NCBI Taxonomy" id="1961234"/>
    <lineage>
        <taxon>Eukaryota</taxon>
        <taxon>Viridiplantae</taxon>
        <taxon>Streptophyta</taxon>
        <taxon>Embryophyta</taxon>
        <taxon>Tracheophyta</taxon>
        <taxon>Spermatophyta</taxon>
        <taxon>Magnoliopsida</taxon>
        <taxon>eudicotyledons</taxon>
        <taxon>Gunneridae</taxon>
        <taxon>Pentapetalae</taxon>
        <taxon>asterids</taxon>
        <taxon>lamiids</taxon>
        <taxon>Lamiales</taxon>
        <taxon>Orobanchaceae</taxon>
        <taxon>Pedicularideae</taxon>
        <taxon>Castillejinae</taxon>
        <taxon>Castilleja</taxon>
    </lineage>
</organism>
<evidence type="ECO:0000256" key="4">
    <source>
        <dbReference type="ARBA" id="ARBA00022679"/>
    </source>
</evidence>
<dbReference type="EMBL" id="JAVIJP010000017">
    <property type="protein sequence ID" value="KAL3640471.1"/>
    <property type="molecule type" value="Genomic_DNA"/>
</dbReference>
<dbReference type="EC" id="2.1.1.22" evidence="2"/>
<sequence length="482" mass="54653">MSSIEDEEVRRRKLEEALEVKSLRRIISAYLNYPDAAEEDFRRYERCFRKLSFAHKVLVSHLPQKFQKLRWCVSQNSYFIFEMLKAFEPPIDMSVGIDISKDQNMENASDNRLLSSEMSLIPCQSGSKSGKMRFGKADEFSSGDDETVSDGSFLKPETVSEEKNIEHKSENADANGFQCATSLSSSLECDGHVSSESPDWLNPSLQFHVPLVDVDKVRCIIRNIVRDWASEGQRERDECYKPILSELERLFPHRSTDSPPACLVPGAGLGRLALEISCLGFISQGNEFSYYMMICSGFILNNCQIAEEWTIYPWIHSNCNSLSDNDQLRPVSIPDIHPASAGITEGFSMCGGDFVEVYSDPGQVGFWNAVVTCFFLDTAHNIVEYIEIISKILKDGGVWINLGPLLYHFADTYNHDDEMSIDLSLEDVKRVAYHYGFEIEKESTISTTYTTNVRSMMQNRYNAAFWTMRKIPAAGRSEQDAT</sequence>
<dbReference type="InterPro" id="IPR012901">
    <property type="entry name" value="CARME"/>
</dbReference>
<accession>A0ABD3DFR6</accession>